<dbReference type="InterPro" id="IPR011051">
    <property type="entry name" value="RmlC_Cupin_sf"/>
</dbReference>
<reference evidence="2 3" key="1">
    <citation type="submission" date="2023-08" db="EMBL/GenBank/DDBJ databases">
        <title>Black Yeasts Isolated from many extreme environments.</title>
        <authorList>
            <person name="Coleine C."/>
            <person name="Stajich J.E."/>
            <person name="Selbmann L."/>
        </authorList>
    </citation>
    <scope>NUCLEOTIDE SEQUENCE [LARGE SCALE GENOMIC DNA]</scope>
    <source>
        <strain evidence="2 3">CCFEE 5885</strain>
    </source>
</reference>
<dbReference type="InterPro" id="IPR014710">
    <property type="entry name" value="RmlC-like_jellyroll"/>
</dbReference>
<dbReference type="InterPro" id="IPR053146">
    <property type="entry name" value="QDO-like"/>
</dbReference>
<sequence length="350" mass="37771">MAAKANGTVSNDLLPQNLPSYEPGKAYTLKSLEGEIIYIPCSRSAMRLLVTGKETEGAFALVGTGGSQGGPIGFHFHRDAHDVFLTLKGSINVWCNDQCRTMGPGDFASVPPNAIHQYQILGDYTEFIGLIVPGGWEEFFRFIGEPYAGPMWPLTDERNVFEVLIPKLKAAAEKFDMVPQPQHKGGAPQPFDGSENKLPGKLEPYYLQANKGPKYLVDGVVVKPLATTKESAGRFSIGSIEGSAKHSNPVLKNKFQFTQVHHAVQPVEGQLEVVVDGASTTLNPFETLYIPKGSSFSIDIASRFAQAYIFTSGGGLLEMLCDAGESYQHSMIPEKEAAGASDKLSQAIGA</sequence>
<organism evidence="2 3">
    <name type="scientific">Lithohypha guttulata</name>
    <dbReference type="NCBI Taxonomy" id="1690604"/>
    <lineage>
        <taxon>Eukaryota</taxon>
        <taxon>Fungi</taxon>
        <taxon>Dikarya</taxon>
        <taxon>Ascomycota</taxon>
        <taxon>Pezizomycotina</taxon>
        <taxon>Eurotiomycetes</taxon>
        <taxon>Chaetothyriomycetidae</taxon>
        <taxon>Chaetothyriales</taxon>
        <taxon>Trichomeriaceae</taxon>
        <taxon>Lithohypha</taxon>
    </lineage>
</organism>
<name>A0ABR0JZ91_9EURO</name>
<dbReference type="Proteomes" id="UP001345013">
    <property type="component" value="Unassembled WGS sequence"/>
</dbReference>
<dbReference type="CDD" id="cd02215">
    <property type="entry name" value="cupin_QDO_N_C"/>
    <property type="match status" value="1"/>
</dbReference>
<keyword evidence="3" id="KW-1185">Reference proteome</keyword>
<dbReference type="InterPro" id="IPR013096">
    <property type="entry name" value="Cupin_2"/>
</dbReference>
<evidence type="ECO:0000313" key="3">
    <source>
        <dbReference type="Proteomes" id="UP001345013"/>
    </source>
</evidence>
<dbReference type="PANTHER" id="PTHR36440:SF1">
    <property type="entry name" value="PUTATIVE (AFU_ORTHOLOGUE AFUA_8G07350)-RELATED"/>
    <property type="match status" value="1"/>
</dbReference>
<dbReference type="Pfam" id="PF07883">
    <property type="entry name" value="Cupin_2"/>
    <property type="match status" value="1"/>
</dbReference>
<feature type="domain" description="Cupin type-2" evidence="1">
    <location>
        <begin position="69"/>
        <end position="123"/>
    </location>
</feature>
<gene>
    <name evidence="2" type="ORF">LTR24_008701</name>
</gene>
<dbReference type="EMBL" id="JAVRRG010000159">
    <property type="protein sequence ID" value="KAK5080041.1"/>
    <property type="molecule type" value="Genomic_DNA"/>
</dbReference>
<proteinExistence type="predicted"/>
<protein>
    <recommendedName>
        <fullName evidence="1">Cupin type-2 domain-containing protein</fullName>
    </recommendedName>
</protein>
<accession>A0ABR0JZ91</accession>
<evidence type="ECO:0000313" key="2">
    <source>
        <dbReference type="EMBL" id="KAK5080041.1"/>
    </source>
</evidence>
<dbReference type="Gene3D" id="2.60.120.10">
    <property type="entry name" value="Jelly Rolls"/>
    <property type="match status" value="2"/>
</dbReference>
<dbReference type="SUPFAM" id="SSF51182">
    <property type="entry name" value="RmlC-like cupins"/>
    <property type="match status" value="1"/>
</dbReference>
<evidence type="ECO:0000259" key="1">
    <source>
        <dbReference type="Pfam" id="PF07883"/>
    </source>
</evidence>
<comment type="caution">
    <text evidence="2">The sequence shown here is derived from an EMBL/GenBank/DDBJ whole genome shotgun (WGS) entry which is preliminary data.</text>
</comment>
<dbReference type="PANTHER" id="PTHR36440">
    <property type="entry name" value="PUTATIVE (AFU_ORTHOLOGUE AFUA_8G07350)-RELATED"/>
    <property type="match status" value="1"/>
</dbReference>